<dbReference type="InterPro" id="IPR058533">
    <property type="entry name" value="Cation_efflux_TM"/>
</dbReference>
<feature type="transmembrane region" description="Helical" evidence="7">
    <location>
        <begin position="48"/>
        <end position="64"/>
    </location>
</feature>
<dbReference type="SUPFAM" id="SSF161111">
    <property type="entry name" value="Cation efflux protein transmembrane domain-like"/>
    <property type="match status" value="1"/>
</dbReference>
<proteinExistence type="inferred from homology"/>
<dbReference type="InterPro" id="IPR002524">
    <property type="entry name" value="Cation_efflux"/>
</dbReference>
<reference evidence="10 11" key="1">
    <citation type="submission" date="2021-01" db="EMBL/GenBank/DDBJ databases">
        <title>Genomic Encyclopedia of Type Strains, Phase IV (KMG-IV): sequencing the most valuable type-strain genomes for metagenomic binning, comparative biology and taxonomic classification.</title>
        <authorList>
            <person name="Goeker M."/>
        </authorList>
    </citation>
    <scope>NUCLEOTIDE SEQUENCE [LARGE SCALE GENOMIC DNA]</scope>
    <source>
        <strain evidence="10 11">DSM 25540</strain>
    </source>
</reference>
<evidence type="ECO:0000256" key="5">
    <source>
        <dbReference type="ARBA" id="ARBA00022989"/>
    </source>
</evidence>
<keyword evidence="5 7" id="KW-1133">Transmembrane helix</keyword>
<name>A0ABS2PDR2_9BACL</name>
<feature type="transmembrane region" description="Helical" evidence="7">
    <location>
        <begin position="158"/>
        <end position="177"/>
    </location>
</feature>
<evidence type="ECO:0000256" key="6">
    <source>
        <dbReference type="ARBA" id="ARBA00023136"/>
    </source>
</evidence>
<evidence type="ECO:0000256" key="7">
    <source>
        <dbReference type="SAM" id="Phobius"/>
    </source>
</evidence>
<dbReference type="PANTHER" id="PTHR43840:SF50">
    <property type="entry name" value="MANGANESE EFFLUX SYSTEM PROTEIN MNES"/>
    <property type="match status" value="1"/>
</dbReference>
<dbReference type="SUPFAM" id="SSF160240">
    <property type="entry name" value="Cation efflux protein cytoplasmic domain-like"/>
    <property type="match status" value="1"/>
</dbReference>
<dbReference type="Gene3D" id="1.20.1510.10">
    <property type="entry name" value="Cation efflux protein transmembrane domain"/>
    <property type="match status" value="1"/>
</dbReference>
<evidence type="ECO:0000259" key="9">
    <source>
        <dbReference type="Pfam" id="PF16916"/>
    </source>
</evidence>
<dbReference type="EMBL" id="JAFBEC010000006">
    <property type="protein sequence ID" value="MBM7633271.1"/>
    <property type="molecule type" value="Genomic_DNA"/>
</dbReference>
<dbReference type="Pfam" id="PF01545">
    <property type="entry name" value="Cation_efflux"/>
    <property type="match status" value="1"/>
</dbReference>
<organism evidence="10 11">
    <name type="scientific">Geomicrobium sediminis</name>
    <dbReference type="NCBI Taxonomy" id="1347788"/>
    <lineage>
        <taxon>Bacteria</taxon>
        <taxon>Bacillati</taxon>
        <taxon>Bacillota</taxon>
        <taxon>Bacilli</taxon>
        <taxon>Bacillales</taxon>
        <taxon>Geomicrobium</taxon>
    </lineage>
</organism>
<evidence type="ECO:0000313" key="11">
    <source>
        <dbReference type="Proteomes" id="UP000741863"/>
    </source>
</evidence>
<keyword evidence="4 7" id="KW-0812">Transmembrane</keyword>
<evidence type="ECO:0000256" key="2">
    <source>
        <dbReference type="ARBA" id="ARBA00008114"/>
    </source>
</evidence>
<dbReference type="RefSeq" id="WP_204697871.1">
    <property type="nucleotide sequence ID" value="NZ_JAFBEC010000006.1"/>
</dbReference>
<dbReference type="Proteomes" id="UP000741863">
    <property type="component" value="Unassembled WGS sequence"/>
</dbReference>
<feature type="domain" description="Cation efflux protein transmembrane" evidence="8">
    <location>
        <begin position="15"/>
        <end position="207"/>
    </location>
</feature>
<feature type="transmembrane region" description="Helical" evidence="7">
    <location>
        <begin position="12"/>
        <end position="36"/>
    </location>
</feature>
<evidence type="ECO:0000256" key="3">
    <source>
        <dbReference type="ARBA" id="ARBA00022448"/>
    </source>
</evidence>
<evidence type="ECO:0000256" key="1">
    <source>
        <dbReference type="ARBA" id="ARBA00004141"/>
    </source>
</evidence>
<dbReference type="Gene3D" id="3.30.70.1350">
    <property type="entry name" value="Cation efflux protein, cytoplasmic domain"/>
    <property type="match status" value="1"/>
</dbReference>
<dbReference type="NCBIfam" id="TIGR01297">
    <property type="entry name" value="CDF"/>
    <property type="match status" value="1"/>
</dbReference>
<evidence type="ECO:0000256" key="4">
    <source>
        <dbReference type="ARBA" id="ARBA00022692"/>
    </source>
</evidence>
<dbReference type="Pfam" id="PF16916">
    <property type="entry name" value="ZT_dimer"/>
    <property type="match status" value="1"/>
</dbReference>
<keyword evidence="6 7" id="KW-0472">Membrane</keyword>
<gene>
    <name evidence="10" type="ORF">JOD17_002365</name>
</gene>
<feature type="transmembrane region" description="Helical" evidence="7">
    <location>
        <begin position="85"/>
        <end position="106"/>
    </location>
</feature>
<keyword evidence="3" id="KW-0813">Transport</keyword>
<dbReference type="InterPro" id="IPR027470">
    <property type="entry name" value="Cation_efflux_CTD"/>
</dbReference>
<comment type="subcellular location">
    <subcellularLocation>
        <location evidence="1">Membrane</location>
        <topology evidence="1">Multi-pass membrane protein</topology>
    </subcellularLocation>
</comment>
<evidence type="ECO:0000259" key="8">
    <source>
        <dbReference type="Pfam" id="PF01545"/>
    </source>
</evidence>
<sequence>MGRYERLREGERGAWVSIAAYLSLASVKLVIGYLFLSQALIADGFNNAADIVVSVAVLVGLRISQKPPDHDHPYGHFRAENIASLLAAFIIMLVGFQVLWGAGTSLFGETRTESPSLIAAWVAIGAAFIMFFVSMYNTKLANRVDSQALRAVAKDNRVDAYVSVGAFVGIIGAYFHLGWVDSLAALLIGLVICRTAWHIFKDAAHSLSDGFDEEHLSNYRDTIEELDHVQGLRMLRARKLGSAVHAEVIIEVDPDLSVEDSHEIAERVETNLKTEHEIEHAHVHIEPKKEK</sequence>
<feature type="transmembrane region" description="Helical" evidence="7">
    <location>
        <begin position="118"/>
        <end position="137"/>
    </location>
</feature>
<keyword evidence="11" id="KW-1185">Reference proteome</keyword>
<dbReference type="InterPro" id="IPR050291">
    <property type="entry name" value="CDF_Transporter"/>
</dbReference>
<protein>
    <submittedName>
        <fullName evidence="10">Cation diffusion facilitator family transporter</fullName>
    </submittedName>
</protein>
<accession>A0ABS2PDR2</accession>
<dbReference type="InterPro" id="IPR036837">
    <property type="entry name" value="Cation_efflux_CTD_sf"/>
</dbReference>
<dbReference type="InterPro" id="IPR027469">
    <property type="entry name" value="Cation_efflux_TMD_sf"/>
</dbReference>
<feature type="domain" description="Cation efflux protein cytoplasmic" evidence="9">
    <location>
        <begin position="212"/>
        <end position="287"/>
    </location>
</feature>
<comment type="caution">
    <text evidence="10">The sequence shown here is derived from an EMBL/GenBank/DDBJ whole genome shotgun (WGS) entry which is preliminary data.</text>
</comment>
<dbReference type="PANTHER" id="PTHR43840">
    <property type="entry name" value="MITOCHONDRIAL METAL TRANSPORTER 1-RELATED"/>
    <property type="match status" value="1"/>
</dbReference>
<evidence type="ECO:0000313" key="10">
    <source>
        <dbReference type="EMBL" id="MBM7633271.1"/>
    </source>
</evidence>
<comment type="similarity">
    <text evidence="2">Belongs to the cation diffusion facilitator (CDF) transporter (TC 2.A.4) family.</text>
</comment>